<keyword evidence="1" id="KW-0812">Transmembrane</keyword>
<dbReference type="InterPro" id="IPR014911">
    <property type="entry name" value="PilS_N"/>
</dbReference>
<keyword evidence="1" id="KW-1133">Transmembrane helix</keyword>
<name>A0A6B3SUF6_9BURK</name>
<dbReference type="SUPFAM" id="SSF54523">
    <property type="entry name" value="Pili subunits"/>
    <property type="match status" value="1"/>
</dbReference>
<dbReference type="Proteomes" id="UP000482155">
    <property type="component" value="Unassembled WGS sequence"/>
</dbReference>
<reference evidence="3 4" key="1">
    <citation type="submission" date="2020-02" db="EMBL/GenBank/DDBJ databases">
        <authorList>
            <person name="Kim M.K."/>
        </authorList>
    </citation>
    <scope>NUCLEOTIDE SEQUENCE [LARGE SCALE GENOMIC DNA]</scope>
    <source>
        <strain evidence="3 4">17J57-3</strain>
    </source>
</reference>
<keyword evidence="1" id="KW-0472">Membrane</keyword>
<dbReference type="AlphaFoldDB" id="A0A6B3SUF6"/>
<organism evidence="3 4">
    <name type="scientific">Noviherbaspirillum galbum</name>
    <dbReference type="NCBI Taxonomy" id="2709383"/>
    <lineage>
        <taxon>Bacteria</taxon>
        <taxon>Pseudomonadati</taxon>
        <taxon>Pseudomonadota</taxon>
        <taxon>Betaproteobacteria</taxon>
        <taxon>Burkholderiales</taxon>
        <taxon>Oxalobacteraceae</taxon>
        <taxon>Noviherbaspirillum</taxon>
    </lineage>
</organism>
<accession>A0A6B3SUF6</accession>
<dbReference type="Pfam" id="PF08805">
    <property type="entry name" value="PilS"/>
    <property type="match status" value="1"/>
</dbReference>
<evidence type="ECO:0000313" key="3">
    <source>
        <dbReference type="EMBL" id="NEX64221.1"/>
    </source>
</evidence>
<evidence type="ECO:0000259" key="2">
    <source>
        <dbReference type="Pfam" id="PF08805"/>
    </source>
</evidence>
<dbReference type="InterPro" id="IPR012902">
    <property type="entry name" value="N_methyl_site"/>
</dbReference>
<protein>
    <submittedName>
        <fullName evidence="3">Prepilin-type N-terminal cleavage/methylation domain-containing protein</fullName>
    </submittedName>
</protein>
<dbReference type="Gene3D" id="3.30.1690.10">
    <property type="entry name" value="TcpA-like pilin"/>
    <property type="match status" value="1"/>
</dbReference>
<gene>
    <name evidence="3" type="ORF">G3574_24325</name>
</gene>
<dbReference type="EMBL" id="JAAIVB010000078">
    <property type="protein sequence ID" value="NEX64221.1"/>
    <property type="molecule type" value="Genomic_DNA"/>
</dbReference>
<evidence type="ECO:0000256" key="1">
    <source>
        <dbReference type="SAM" id="Phobius"/>
    </source>
</evidence>
<feature type="transmembrane region" description="Helical" evidence="1">
    <location>
        <begin position="34"/>
        <end position="56"/>
    </location>
</feature>
<dbReference type="InterPro" id="IPR045584">
    <property type="entry name" value="Pilin-like"/>
</dbReference>
<dbReference type="NCBIfam" id="TIGR02532">
    <property type="entry name" value="IV_pilin_GFxxxE"/>
    <property type="match status" value="1"/>
</dbReference>
<sequence>MKSLKSLFRTSVKPVSTVADVSLQRQRGLTAIELIIGLAVIGLVIAGVAITAQTMFRDQRVNSEVQRALLMQQKARAYLATSTTTANFSDNVAINASIVPADAVNGTAINSKFGGTITFNPATLATTTDGLAVTYKSVPAKDCINFAKAVGDSFAGIAITTSPTTPATIPTTPATLAAPPAGSVKTIGGTYNEATAITACGTTNADIALYFSKV</sequence>
<proteinExistence type="predicted"/>
<evidence type="ECO:0000313" key="4">
    <source>
        <dbReference type="Proteomes" id="UP000482155"/>
    </source>
</evidence>
<comment type="caution">
    <text evidence="3">The sequence shown here is derived from an EMBL/GenBank/DDBJ whole genome shotgun (WGS) entry which is preliminary data.</text>
</comment>
<dbReference type="RefSeq" id="WP_163968129.1">
    <property type="nucleotide sequence ID" value="NZ_JAAIVB010000078.1"/>
</dbReference>
<feature type="domain" description="Type 4 secretion system PilS N-terminal" evidence="2">
    <location>
        <begin position="61"/>
        <end position="178"/>
    </location>
</feature>
<keyword evidence="4" id="KW-1185">Reference proteome</keyword>